<evidence type="ECO:0000256" key="8">
    <source>
        <dbReference type="SAM" id="Phobius"/>
    </source>
</evidence>
<dbReference type="PANTHER" id="PTHR48002">
    <property type="entry name" value="OLFACTORY RECEPTOR"/>
    <property type="match status" value="1"/>
</dbReference>
<comment type="subcellular location">
    <subcellularLocation>
        <location evidence="1">Membrane</location>
        <topology evidence="1">Multi-pass membrane protein</topology>
    </subcellularLocation>
</comment>
<evidence type="ECO:0000256" key="2">
    <source>
        <dbReference type="ARBA" id="ARBA00022692"/>
    </source>
</evidence>
<accession>A0AA41STS3</accession>
<keyword evidence="10" id="KW-1185">Reference proteome</keyword>
<dbReference type="GO" id="GO:0004930">
    <property type="term" value="F:G protein-coupled receptor activity"/>
    <property type="evidence" value="ECO:0007669"/>
    <property type="project" value="UniProtKB-KW"/>
</dbReference>
<keyword evidence="7" id="KW-0807">Transducer</keyword>
<dbReference type="GO" id="GO:0005886">
    <property type="term" value="C:plasma membrane"/>
    <property type="evidence" value="ECO:0007669"/>
    <property type="project" value="UniProtKB-ARBA"/>
</dbReference>
<dbReference type="Proteomes" id="UP001166674">
    <property type="component" value="Unassembled WGS sequence"/>
</dbReference>
<dbReference type="AlphaFoldDB" id="A0AA41STS3"/>
<evidence type="ECO:0000313" key="10">
    <source>
        <dbReference type="Proteomes" id="UP001166674"/>
    </source>
</evidence>
<dbReference type="SUPFAM" id="SSF81321">
    <property type="entry name" value="Family A G protein-coupled receptor-like"/>
    <property type="match status" value="1"/>
</dbReference>
<keyword evidence="2 8" id="KW-0812">Transmembrane</keyword>
<evidence type="ECO:0000256" key="6">
    <source>
        <dbReference type="ARBA" id="ARBA00023170"/>
    </source>
</evidence>
<dbReference type="Pfam" id="PF13853">
    <property type="entry name" value="7tm_4"/>
    <property type="match status" value="1"/>
</dbReference>
<keyword evidence="6 9" id="KW-0675">Receptor</keyword>
<keyword evidence="3 8" id="KW-1133">Transmembrane helix</keyword>
<evidence type="ECO:0000256" key="3">
    <source>
        <dbReference type="ARBA" id="ARBA00022989"/>
    </source>
</evidence>
<feature type="transmembrane region" description="Helical" evidence="8">
    <location>
        <begin position="65"/>
        <end position="89"/>
    </location>
</feature>
<evidence type="ECO:0000256" key="5">
    <source>
        <dbReference type="ARBA" id="ARBA00023136"/>
    </source>
</evidence>
<dbReference type="GO" id="GO:0004984">
    <property type="term" value="F:olfactory receptor activity"/>
    <property type="evidence" value="ECO:0007669"/>
    <property type="project" value="InterPro"/>
</dbReference>
<evidence type="ECO:0000313" key="9">
    <source>
        <dbReference type="EMBL" id="MBZ3872641.1"/>
    </source>
</evidence>
<comment type="caution">
    <text evidence="9">The sequence shown here is derived from an EMBL/GenBank/DDBJ whole genome shotgun (WGS) entry which is preliminary data.</text>
</comment>
<keyword evidence="5 8" id="KW-0472">Membrane</keyword>
<evidence type="ECO:0000256" key="1">
    <source>
        <dbReference type="ARBA" id="ARBA00004141"/>
    </source>
</evidence>
<evidence type="ECO:0000256" key="4">
    <source>
        <dbReference type="ARBA" id="ARBA00023040"/>
    </source>
</evidence>
<keyword evidence="4" id="KW-0297">G-protein coupled receptor</keyword>
<dbReference type="PRINTS" id="PR00245">
    <property type="entry name" value="OLFACTORYR"/>
</dbReference>
<dbReference type="EMBL" id="JAATJV010189694">
    <property type="protein sequence ID" value="MBZ3872641.1"/>
    <property type="molecule type" value="Genomic_DNA"/>
</dbReference>
<name>A0AA41STS3_SCICA</name>
<protein>
    <submittedName>
        <fullName evidence="9">Olfactory receptor 4C6</fullName>
    </submittedName>
</protein>
<reference evidence="9" key="1">
    <citation type="submission" date="2020-03" db="EMBL/GenBank/DDBJ databases">
        <title>Studies in the Genomics of Life Span.</title>
        <authorList>
            <person name="Glass D."/>
        </authorList>
    </citation>
    <scope>NUCLEOTIDE SEQUENCE</scope>
    <source>
        <strain evidence="9">SUZIE</strain>
        <tissue evidence="9">Muscle</tissue>
    </source>
</reference>
<gene>
    <name evidence="9" type="ORF">SUZIE_118955</name>
</gene>
<evidence type="ECO:0000256" key="7">
    <source>
        <dbReference type="ARBA" id="ARBA00023224"/>
    </source>
</evidence>
<proteinExistence type="predicted"/>
<dbReference type="InterPro" id="IPR050427">
    <property type="entry name" value="Olfactory_Receptors"/>
</dbReference>
<organism evidence="9 10">
    <name type="scientific">Sciurus carolinensis</name>
    <name type="common">Eastern gray squirrel</name>
    <dbReference type="NCBI Taxonomy" id="30640"/>
    <lineage>
        <taxon>Eukaryota</taxon>
        <taxon>Metazoa</taxon>
        <taxon>Chordata</taxon>
        <taxon>Craniata</taxon>
        <taxon>Vertebrata</taxon>
        <taxon>Euteleostomi</taxon>
        <taxon>Mammalia</taxon>
        <taxon>Eutheria</taxon>
        <taxon>Euarchontoglires</taxon>
        <taxon>Glires</taxon>
        <taxon>Rodentia</taxon>
        <taxon>Sciuromorpha</taxon>
        <taxon>Sciuridae</taxon>
        <taxon>Sciurinae</taxon>
        <taxon>Sciurini</taxon>
        <taxon>Sciurus</taxon>
    </lineage>
</organism>
<dbReference type="Gene3D" id="1.20.1070.10">
    <property type="entry name" value="Rhodopsin 7-helix transmembrane proteins"/>
    <property type="match status" value="1"/>
</dbReference>
<sequence length="158" mass="17737">MSPRVCCLMVGGAWVGGSMHTRIQLLFMYRIPFCGPNVIHHFMCDLFHLLTIACMDTQTLGLLVILKSGAMCMAIFLTLITSYMAILCLMKSYGSEGRRKALSTCGFHLTVVMLFFMSCIFLYVRPVAIYPIDKAMTVSNSIITPMLNALIYTLRNTR</sequence>
<dbReference type="InterPro" id="IPR000725">
    <property type="entry name" value="Olfact_rcpt"/>
</dbReference>
<feature type="transmembrane region" description="Helical" evidence="8">
    <location>
        <begin position="101"/>
        <end position="123"/>
    </location>
</feature>